<dbReference type="EMBL" id="JBGMEK010000048">
    <property type="protein sequence ID" value="MFA0812621.1"/>
    <property type="molecule type" value="Genomic_DNA"/>
</dbReference>
<dbReference type="InterPro" id="IPR011050">
    <property type="entry name" value="Pectin_lyase_fold/virulence"/>
</dbReference>
<dbReference type="Proteomes" id="UP001569428">
    <property type="component" value="Unassembled WGS sequence"/>
</dbReference>
<dbReference type="PANTHER" id="PTHR41339">
    <property type="entry name" value="LIPL48"/>
    <property type="match status" value="1"/>
</dbReference>
<evidence type="ECO:0000313" key="3">
    <source>
        <dbReference type="Proteomes" id="UP001569428"/>
    </source>
</evidence>
<evidence type="ECO:0000256" key="1">
    <source>
        <dbReference type="SAM" id="SignalP"/>
    </source>
</evidence>
<dbReference type="PANTHER" id="PTHR41339:SF1">
    <property type="entry name" value="SECRETED PROTEIN"/>
    <property type="match status" value="1"/>
</dbReference>
<reference evidence="2 3" key="1">
    <citation type="submission" date="2024-08" db="EMBL/GenBank/DDBJ databases">
        <authorList>
            <person name="Ishaq N."/>
        </authorList>
    </citation>
    <scope>NUCLEOTIDE SEQUENCE [LARGE SCALE GENOMIC DNA]</scope>
    <source>
        <strain evidence="2 3">DSM 18651</strain>
    </source>
</reference>
<proteinExistence type="predicted"/>
<accession>A0ABV4P2N0</accession>
<organism evidence="2 3">
    <name type="scientific">Microbulbifer epialgicus</name>
    <dbReference type="NCBI Taxonomy" id="393907"/>
    <lineage>
        <taxon>Bacteria</taxon>
        <taxon>Pseudomonadati</taxon>
        <taxon>Pseudomonadota</taxon>
        <taxon>Gammaproteobacteria</taxon>
        <taxon>Cellvibrionales</taxon>
        <taxon>Microbulbiferaceae</taxon>
        <taxon>Microbulbifer</taxon>
    </lineage>
</organism>
<protein>
    <submittedName>
        <fullName evidence="2">Uncharacterized protein</fullName>
    </submittedName>
</protein>
<feature type="signal peptide" evidence="1">
    <location>
        <begin position="1"/>
        <end position="19"/>
    </location>
</feature>
<gene>
    <name evidence="2" type="ORF">ACCI49_17035</name>
</gene>
<keyword evidence="1" id="KW-0732">Signal</keyword>
<name>A0ABV4P2N0_9GAMM</name>
<comment type="caution">
    <text evidence="2">The sequence shown here is derived from an EMBL/GenBank/DDBJ whole genome shotgun (WGS) entry which is preliminary data.</text>
</comment>
<feature type="chain" id="PRO_5045533094" evidence="1">
    <location>
        <begin position="20"/>
        <end position="416"/>
    </location>
</feature>
<evidence type="ECO:0000313" key="2">
    <source>
        <dbReference type="EMBL" id="MFA0812621.1"/>
    </source>
</evidence>
<dbReference type="RefSeq" id="WP_371840313.1">
    <property type="nucleotide sequence ID" value="NZ_JBGMEK010000048.1"/>
</dbReference>
<keyword evidence="3" id="KW-1185">Reference proteome</keyword>
<sequence length="416" mass="43174">MKKVIASVGLMALASVSYAETDLGLNGQCNNNGNFQGVVTFNGAPHLRCDLPASIAVNDTVVLAKNSATFPLPYPIVWALPGVVVVGNGHIQNANPSTVDKTVLKIEAGTQIAGAADSNSALVITRGAQIDAKGSHVAPIVFSSIDNNMTGSGEWGGLVLAGFGESNGCPNTDGQDLCEMEGVAASYYYGGGKYLNETISSGTLEYVVIAEGGHEVGEASEINGLTLYTVNSSTNISNVHIHNNQDDGIEFFGGDAAVEYLWLTCNQDDSVDWDEGYRGSLTNVSIAQGDNADHAFELANNPDSATAAPIARGVVTNVTVGFVGSTAGSTDVPLKLKEGTDAYFENVQILGYASKACNDTSSAIGSSSTSYTGDVFNTMEYDCAPENDNTSYMALPASSLATGFASASFWNAPNCD</sequence>
<dbReference type="SUPFAM" id="SSF51126">
    <property type="entry name" value="Pectin lyase-like"/>
    <property type="match status" value="1"/>
</dbReference>